<dbReference type="EMBL" id="JAMTCJ010000003">
    <property type="protein sequence ID" value="MCP2176973.1"/>
    <property type="molecule type" value="Genomic_DNA"/>
</dbReference>
<accession>A0ABT1HH13</accession>
<feature type="transmembrane region" description="Helical" evidence="1">
    <location>
        <begin position="21"/>
        <end position="40"/>
    </location>
</feature>
<keyword evidence="1" id="KW-0812">Transmembrane</keyword>
<evidence type="ECO:0000313" key="2">
    <source>
        <dbReference type="EMBL" id="MCP2176973.1"/>
    </source>
</evidence>
<evidence type="ECO:0000313" key="3">
    <source>
        <dbReference type="Proteomes" id="UP001206895"/>
    </source>
</evidence>
<reference evidence="2 3" key="1">
    <citation type="submission" date="2022-06" db="EMBL/GenBank/DDBJ databases">
        <title>Genomic Encyclopedia of Archaeal and Bacterial Type Strains, Phase II (KMG-II): from individual species to whole genera.</title>
        <authorList>
            <person name="Goeker M."/>
        </authorList>
    </citation>
    <scope>NUCLEOTIDE SEQUENCE [LARGE SCALE GENOMIC DNA]</scope>
    <source>
        <strain evidence="2 3">DSM 44693</strain>
    </source>
</reference>
<dbReference type="Proteomes" id="UP001206895">
    <property type="component" value="Unassembled WGS sequence"/>
</dbReference>
<protein>
    <submittedName>
        <fullName evidence="2">Membrane protein</fullName>
    </submittedName>
</protein>
<dbReference type="PANTHER" id="PTHR39419">
    <property type="entry name" value="SLL0814 PROTEIN"/>
    <property type="match status" value="1"/>
</dbReference>
<keyword evidence="3" id="KW-1185">Reference proteome</keyword>
<keyword evidence="1" id="KW-0472">Membrane</keyword>
<dbReference type="InterPro" id="IPR007354">
    <property type="entry name" value="CruF-like"/>
</dbReference>
<comment type="caution">
    <text evidence="2">The sequence shown here is derived from an EMBL/GenBank/DDBJ whole genome shotgun (WGS) entry which is preliminary data.</text>
</comment>
<sequence length="279" mass="29289">MTGDTATAPPRTVRSPSIHTLAVAGLAVTIGAQIVYPLVHGSTRDATTMVVLCAGVVAMAADAIGRRGALRGGLVIVTIAVLAFTFEVLGTRTGIPFGDYTYTQGRIGPSVATVPILISAAWFVGAYSVWRVAVFVLPRRPVLRVLAATVALVGWDLYLDPQMVAAGLWRWGVDDAGLPGIDQIPLTNYAGWALLGLVVFGVLSLLDAPARTDVLRPDDTTARVPVVPLAWFAWTWLGSAVAQVFFLEDGALRSGIPYALVAMAVLGVPALATATGCRR</sequence>
<feature type="transmembrane region" description="Helical" evidence="1">
    <location>
        <begin position="189"/>
        <end position="206"/>
    </location>
</feature>
<feature type="transmembrane region" description="Helical" evidence="1">
    <location>
        <begin position="110"/>
        <end position="130"/>
    </location>
</feature>
<feature type="transmembrane region" description="Helical" evidence="1">
    <location>
        <begin position="258"/>
        <end position="277"/>
    </location>
</feature>
<organism evidence="2 3">
    <name type="scientific">Williamsia maris</name>
    <dbReference type="NCBI Taxonomy" id="72806"/>
    <lineage>
        <taxon>Bacteria</taxon>
        <taxon>Bacillati</taxon>
        <taxon>Actinomycetota</taxon>
        <taxon>Actinomycetes</taxon>
        <taxon>Mycobacteriales</taxon>
        <taxon>Nocardiaceae</taxon>
        <taxon>Williamsia</taxon>
    </lineage>
</organism>
<gene>
    <name evidence="2" type="ORF">LX13_002801</name>
</gene>
<dbReference type="Pfam" id="PF04240">
    <property type="entry name" value="Caroten_synth"/>
    <property type="match status" value="1"/>
</dbReference>
<feature type="transmembrane region" description="Helical" evidence="1">
    <location>
        <begin position="72"/>
        <end position="90"/>
    </location>
</feature>
<keyword evidence="1" id="KW-1133">Transmembrane helix</keyword>
<name>A0ABT1HH13_9NOCA</name>
<evidence type="ECO:0000256" key="1">
    <source>
        <dbReference type="SAM" id="Phobius"/>
    </source>
</evidence>
<feature type="transmembrane region" description="Helical" evidence="1">
    <location>
        <begin position="142"/>
        <end position="159"/>
    </location>
</feature>
<dbReference type="RefSeq" id="WP_253661971.1">
    <property type="nucleotide sequence ID" value="NZ_BAAAJQ010000001.1"/>
</dbReference>
<feature type="transmembrane region" description="Helical" evidence="1">
    <location>
        <begin position="226"/>
        <end position="246"/>
    </location>
</feature>
<proteinExistence type="predicted"/>
<dbReference type="PANTHER" id="PTHR39419:SF1">
    <property type="entry name" value="SLL0814 PROTEIN"/>
    <property type="match status" value="1"/>
</dbReference>